<organism evidence="20 21">
    <name type="scientific">Sphingobium chungbukense</name>
    <dbReference type="NCBI Taxonomy" id="56193"/>
    <lineage>
        <taxon>Bacteria</taxon>
        <taxon>Pseudomonadati</taxon>
        <taxon>Pseudomonadota</taxon>
        <taxon>Alphaproteobacteria</taxon>
        <taxon>Sphingomonadales</taxon>
        <taxon>Sphingomonadaceae</taxon>
        <taxon>Sphingobium</taxon>
    </lineage>
</organism>
<dbReference type="PATRIC" id="fig|56193.3.peg.4403"/>
<dbReference type="Gene3D" id="3.30.70.100">
    <property type="match status" value="2"/>
</dbReference>
<evidence type="ECO:0000256" key="10">
    <source>
        <dbReference type="ARBA" id="ARBA00022796"/>
    </source>
</evidence>
<keyword evidence="21" id="KW-1185">Reference proteome</keyword>
<proteinExistence type="inferred from homology"/>
<comment type="subcellular location">
    <subcellularLocation>
        <location evidence="1">Cell membrane</location>
        <topology evidence="1">Multi-pass membrane protein</topology>
    </subcellularLocation>
</comment>
<evidence type="ECO:0000256" key="7">
    <source>
        <dbReference type="ARBA" id="ARBA00022723"/>
    </source>
</evidence>
<keyword evidence="4" id="KW-0813">Transport</keyword>
<keyword evidence="11 18" id="KW-0067">ATP-binding</keyword>
<evidence type="ECO:0000256" key="12">
    <source>
        <dbReference type="ARBA" id="ARBA00022842"/>
    </source>
</evidence>
<feature type="transmembrane region" description="Helical" evidence="18">
    <location>
        <begin position="435"/>
        <end position="457"/>
    </location>
</feature>
<evidence type="ECO:0000256" key="4">
    <source>
        <dbReference type="ARBA" id="ARBA00022448"/>
    </source>
</evidence>
<accession>A0A0M3AKG5</accession>
<evidence type="ECO:0000256" key="16">
    <source>
        <dbReference type="ARBA" id="ARBA00023065"/>
    </source>
</evidence>
<comment type="similarity">
    <text evidence="2 18">Belongs to the cation transport ATPase (P-type) (TC 3.A.3) family. Type IB subfamily.</text>
</comment>
<keyword evidence="16" id="KW-0406">Ion transport</keyword>
<dbReference type="SFLD" id="SFLDF00027">
    <property type="entry name" value="p-type_atpase"/>
    <property type="match status" value="1"/>
</dbReference>
<reference evidence="20 21" key="1">
    <citation type="submission" date="2015-04" db="EMBL/GenBank/DDBJ databases">
        <title>Genome sequence of aromatic hydrocarbons-degrading Sphingobium chungbukense DJ77.</title>
        <authorList>
            <person name="Kim Y.-C."/>
            <person name="Chae J.-C."/>
        </authorList>
    </citation>
    <scope>NUCLEOTIDE SEQUENCE [LARGE SCALE GENOMIC DNA]</scope>
    <source>
        <strain evidence="20 21">DJ77</strain>
    </source>
</reference>
<evidence type="ECO:0000256" key="13">
    <source>
        <dbReference type="ARBA" id="ARBA00022967"/>
    </source>
</evidence>
<dbReference type="PROSITE" id="PS00154">
    <property type="entry name" value="ATPASE_E1_E2"/>
    <property type="match status" value="1"/>
</dbReference>
<dbReference type="NCBIfam" id="TIGR00003">
    <property type="entry name" value="copper ion binding protein"/>
    <property type="match status" value="2"/>
</dbReference>
<feature type="domain" description="HMA" evidence="19">
    <location>
        <begin position="21"/>
        <end position="86"/>
    </location>
</feature>
<dbReference type="InterPro" id="IPR059000">
    <property type="entry name" value="ATPase_P-type_domA"/>
</dbReference>
<evidence type="ECO:0000256" key="15">
    <source>
        <dbReference type="ARBA" id="ARBA00023008"/>
    </source>
</evidence>
<dbReference type="InterPro" id="IPR006121">
    <property type="entry name" value="HMA_dom"/>
</dbReference>
<dbReference type="GO" id="GO:0016887">
    <property type="term" value="F:ATP hydrolysis activity"/>
    <property type="evidence" value="ECO:0007669"/>
    <property type="project" value="InterPro"/>
</dbReference>
<feature type="transmembrane region" description="Helical" evidence="18">
    <location>
        <begin position="804"/>
        <end position="822"/>
    </location>
</feature>
<keyword evidence="10" id="KW-0187">Copper transport</keyword>
<feature type="transmembrane region" description="Helical" evidence="18">
    <location>
        <begin position="180"/>
        <end position="201"/>
    </location>
</feature>
<dbReference type="SFLD" id="SFLDS00003">
    <property type="entry name" value="Haloacid_Dehalogenase"/>
    <property type="match status" value="1"/>
</dbReference>
<keyword evidence="13" id="KW-1278">Translocase</keyword>
<dbReference type="FunFam" id="2.70.150.10:FF:000020">
    <property type="entry name" value="Copper-exporting P-type ATPase A"/>
    <property type="match status" value="1"/>
</dbReference>
<feature type="transmembrane region" description="Helical" evidence="18">
    <location>
        <begin position="779"/>
        <end position="798"/>
    </location>
</feature>
<dbReference type="NCBIfam" id="TIGR01525">
    <property type="entry name" value="ATPase-IB_hvy"/>
    <property type="match status" value="1"/>
</dbReference>
<dbReference type="NCBIfam" id="TIGR01511">
    <property type="entry name" value="ATPase-IB1_Cu"/>
    <property type="match status" value="1"/>
</dbReference>
<dbReference type="InterPro" id="IPR044492">
    <property type="entry name" value="P_typ_ATPase_HD_dom"/>
</dbReference>
<dbReference type="InterPro" id="IPR008250">
    <property type="entry name" value="ATPase_P-typ_transduc_dom_A_sf"/>
</dbReference>
<dbReference type="Gene3D" id="3.40.50.1000">
    <property type="entry name" value="HAD superfamily/HAD-like"/>
    <property type="match status" value="1"/>
</dbReference>
<dbReference type="Gene3D" id="3.40.1110.10">
    <property type="entry name" value="Calcium-transporting ATPase, cytoplasmic domain N"/>
    <property type="match status" value="1"/>
</dbReference>
<dbReference type="GO" id="GO:0005886">
    <property type="term" value="C:plasma membrane"/>
    <property type="evidence" value="ECO:0007669"/>
    <property type="project" value="UniProtKB-SubCell"/>
</dbReference>
<evidence type="ECO:0000256" key="8">
    <source>
        <dbReference type="ARBA" id="ARBA00022737"/>
    </source>
</evidence>
<dbReference type="EMBL" id="LBIC01000010">
    <property type="protein sequence ID" value="KKW90453.1"/>
    <property type="molecule type" value="Genomic_DNA"/>
</dbReference>
<protein>
    <recommendedName>
        <fullName evidence="3">P-type Cu(+) transporter</fullName>
        <ecNumber evidence="3">7.2.2.8</ecNumber>
    </recommendedName>
</protein>
<dbReference type="CDD" id="cd02094">
    <property type="entry name" value="P-type_ATPase_Cu-like"/>
    <property type="match status" value="1"/>
</dbReference>
<keyword evidence="7 18" id="KW-0479">Metal-binding</keyword>
<dbReference type="STRING" id="56193.YP76_20960"/>
<dbReference type="PANTHER" id="PTHR43520:SF8">
    <property type="entry name" value="P-TYPE CU(+) TRANSPORTER"/>
    <property type="match status" value="1"/>
</dbReference>
<feature type="transmembrane region" description="Helical" evidence="18">
    <location>
        <begin position="251"/>
        <end position="271"/>
    </location>
</feature>
<keyword evidence="15" id="KW-0186">Copper</keyword>
<evidence type="ECO:0000256" key="11">
    <source>
        <dbReference type="ARBA" id="ARBA00022840"/>
    </source>
</evidence>
<dbReference type="InterPro" id="IPR001757">
    <property type="entry name" value="P_typ_ATPase"/>
</dbReference>
<dbReference type="CDD" id="cd00371">
    <property type="entry name" value="HMA"/>
    <property type="match status" value="2"/>
</dbReference>
<name>A0A0M3AKG5_9SPHN</name>
<keyword evidence="6 18" id="KW-0812">Transmembrane</keyword>
<dbReference type="PROSITE" id="PS01047">
    <property type="entry name" value="HMA_1"/>
    <property type="match status" value="2"/>
</dbReference>
<dbReference type="SUPFAM" id="SSF81653">
    <property type="entry name" value="Calcium ATPase, transduction domain A"/>
    <property type="match status" value="1"/>
</dbReference>
<dbReference type="GO" id="GO:0005507">
    <property type="term" value="F:copper ion binding"/>
    <property type="evidence" value="ECO:0007669"/>
    <property type="project" value="InterPro"/>
</dbReference>
<dbReference type="InterPro" id="IPR023298">
    <property type="entry name" value="ATPase_P-typ_TM_dom_sf"/>
</dbReference>
<dbReference type="PANTHER" id="PTHR43520">
    <property type="entry name" value="ATP7, ISOFORM B"/>
    <property type="match status" value="1"/>
</dbReference>
<dbReference type="InterPro" id="IPR027256">
    <property type="entry name" value="P-typ_ATPase_IB"/>
</dbReference>
<dbReference type="GO" id="GO:0055070">
    <property type="term" value="P:copper ion homeostasis"/>
    <property type="evidence" value="ECO:0007669"/>
    <property type="project" value="TreeGrafter"/>
</dbReference>
<dbReference type="Pfam" id="PF00403">
    <property type="entry name" value="HMA"/>
    <property type="match status" value="2"/>
</dbReference>
<dbReference type="Pfam" id="PF00122">
    <property type="entry name" value="E1-E2_ATPase"/>
    <property type="match status" value="1"/>
</dbReference>
<feature type="transmembrane region" description="Helical" evidence="18">
    <location>
        <begin position="207"/>
        <end position="230"/>
    </location>
</feature>
<dbReference type="GO" id="GO:0140581">
    <property type="term" value="F:P-type monovalent copper transporter activity"/>
    <property type="evidence" value="ECO:0007669"/>
    <property type="project" value="UniProtKB-EC"/>
</dbReference>
<dbReference type="InterPro" id="IPR018303">
    <property type="entry name" value="ATPase_P-typ_P_site"/>
</dbReference>
<evidence type="ECO:0000259" key="19">
    <source>
        <dbReference type="PROSITE" id="PS50846"/>
    </source>
</evidence>
<comment type="caution">
    <text evidence="20">The sequence shown here is derived from an EMBL/GenBank/DDBJ whole genome shotgun (WGS) entry which is preliminary data.</text>
</comment>
<keyword evidence="8" id="KW-0677">Repeat</keyword>
<dbReference type="InterPro" id="IPR017969">
    <property type="entry name" value="Heavy-metal-associated_CS"/>
</dbReference>
<dbReference type="SUPFAM" id="SSF81665">
    <property type="entry name" value="Calcium ATPase, transmembrane domain M"/>
    <property type="match status" value="1"/>
</dbReference>
<dbReference type="SUPFAM" id="SSF56784">
    <property type="entry name" value="HAD-like"/>
    <property type="match status" value="1"/>
</dbReference>
<dbReference type="Gene3D" id="2.70.150.10">
    <property type="entry name" value="Calcium-transporting ATPase, cytoplasmic transduction domain A"/>
    <property type="match status" value="1"/>
</dbReference>
<keyword evidence="12" id="KW-0460">Magnesium</keyword>
<evidence type="ECO:0000313" key="20">
    <source>
        <dbReference type="EMBL" id="KKW90453.1"/>
    </source>
</evidence>
<dbReference type="PROSITE" id="PS50846">
    <property type="entry name" value="HMA_2"/>
    <property type="match status" value="2"/>
</dbReference>
<feature type="transmembrane region" description="Helical" evidence="18">
    <location>
        <begin position="283"/>
        <end position="301"/>
    </location>
</feature>
<evidence type="ECO:0000256" key="1">
    <source>
        <dbReference type="ARBA" id="ARBA00004651"/>
    </source>
</evidence>
<evidence type="ECO:0000256" key="17">
    <source>
        <dbReference type="ARBA" id="ARBA00023136"/>
    </source>
</evidence>
<evidence type="ECO:0000256" key="9">
    <source>
        <dbReference type="ARBA" id="ARBA00022741"/>
    </source>
</evidence>
<keyword evidence="14 18" id="KW-1133">Transmembrane helix</keyword>
<feature type="transmembrane region" description="Helical" evidence="18">
    <location>
        <begin position="463"/>
        <end position="486"/>
    </location>
</feature>
<keyword evidence="9 18" id="KW-0547">Nucleotide-binding</keyword>
<dbReference type="InterPro" id="IPR006122">
    <property type="entry name" value="HMA_Cu_ion-bd"/>
</dbReference>
<evidence type="ECO:0000256" key="2">
    <source>
        <dbReference type="ARBA" id="ARBA00006024"/>
    </source>
</evidence>
<sequence>MSDVMELKQSTGGDAPAAEQEKLSVAVAGMTCASCVGHIEKAIGKLPAVAGVSVNLATERADVTFAGTPDPLAVVQAIEEAGYAVPEIEVELGVEGMTCASCVGHVEKALRAVPGVAAASVNLATERASIRYRSGLVAPADLEAAIRRAGYTPRRLEADAAAPDREAAAREAELTGLRRSLQLAAVLALPVFLLEMGSHLVPAVHDFVMATIGMQTSWLIQFALTTLVLFGPGLRFFRKGIPAILRGTPDMNSLVALGTSAAWGYSLVATFTPGVLPPGTANVYYEAAAVIVALILLGRYLEAKAKGRTSEAIKRLIGLQAKTARVIRDGAVVDVALADVVSGDIVDVRPGERVPVDGEVVDGQSWVDEAMITGEPVPVAKAAGAEVVGGTINTTGAFTFRATKVGADTLLAQIIRMVEQAQGSKLPIQAMVDKVTAWFVPAVMGIAALTFLIWLVFGPDPALTFALINAVAVLIIACPCAMGLATPTSIMVGTGRAAELGVLFRKGEALQTLRDVRVVALDKTGTLTKGRPELTDLEPASEFEYDEVLALVASVETRSEHPIAEAIVAAAKARNLILASPTTFEATPGYGVSARVGEHDVEVGADRFMTKLGHDVSAFAAKAAELGALGRSPLYAAIDGKLAAVIAVADPIKDTTPEAIRALHNLGLKVAMITGDNQATADAVARTLGIDEVVGEVLPGGKVDALHRLRAGGRKVAFVGDGINDAPALAEADVGLAIGTGTDVAIESADVVLMSGDLRGVVNAIALSKATIRNIQENLFWAFGYNAALIPVAAGALYPLNGTLLSPIFAAGAMALSSVFVLSNALRLKAFRPVIASDRSTGGTPA</sequence>
<keyword evidence="17 18" id="KW-0472">Membrane</keyword>
<keyword evidence="5 18" id="KW-1003">Cell membrane</keyword>
<feature type="domain" description="HMA" evidence="19">
    <location>
        <begin position="88"/>
        <end position="154"/>
    </location>
</feature>
<dbReference type="InterPro" id="IPR023299">
    <property type="entry name" value="ATPase_P-typ_cyto_dom_N"/>
</dbReference>
<evidence type="ECO:0000256" key="6">
    <source>
        <dbReference type="ARBA" id="ARBA00022692"/>
    </source>
</evidence>
<dbReference type="Proteomes" id="UP000033874">
    <property type="component" value="Unassembled WGS sequence"/>
</dbReference>
<dbReference type="EC" id="7.2.2.8" evidence="3"/>
<evidence type="ECO:0000256" key="18">
    <source>
        <dbReference type="RuleBase" id="RU362081"/>
    </source>
</evidence>
<dbReference type="PRINTS" id="PR00943">
    <property type="entry name" value="CUATPASE"/>
</dbReference>
<dbReference type="FunFam" id="3.30.70.100:FF:000001">
    <property type="entry name" value="ATPase copper transporting beta"/>
    <property type="match status" value="1"/>
</dbReference>
<gene>
    <name evidence="20" type="ORF">YP76_20960</name>
</gene>
<evidence type="ECO:0000313" key="21">
    <source>
        <dbReference type="Proteomes" id="UP000033874"/>
    </source>
</evidence>
<dbReference type="SUPFAM" id="SSF55008">
    <property type="entry name" value="HMA, heavy metal-associated domain"/>
    <property type="match status" value="2"/>
</dbReference>
<dbReference type="GO" id="GO:0060003">
    <property type="term" value="P:copper ion export"/>
    <property type="evidence" value="ECO:0007669"/>
    <property type="project" value="UniProtKB-ARBA"/>
</dbReference>
<dbReference type="Pfam" id="PF00702">
    <property type="entry name" value="Hydrolase"/>
    <property type="match status" value="1"/>
</dbReference>
<dbReference type="SFLD" id="SFLDG00002">
    <property type="entry name" value="C1.7:_P-type_atpase_like"/>
    <property type="match status" value="1"/>
</dbReference>
<evidence type="ECO:0000256" key="3">
    <source>
        <dbReference type="ARBA" id="ARBA00012517"/>
    </source>
</evidence>
<dbReference type="InterPro" id="IPR036163">
    <property type="entry name" value="HMA_dom_sf"/>
</dbReference>
<dbReference type="InterPro" id="IPR023214">
    <property type="entry name" value="HAD_sf"/>
</dbReference>
<dbReference type="GO" id="GO:0005524">
    <property type="term" value="F:ATP binding"/>
    <property type="evidence" value="ECO:0007669"/>
    <property type="project" value="UniProtKB-UniRule"/>
</dbReference>
<dbReference type="GO" id="GO:0043682">
    <property type="term" value="F:P-type divalent copper transporter activity"/>
    <property type="evidence" value="ECO:0007669"/>
    <property type="project" value="TreeGrafter"/>
</dbReference>
<dbReference type="InterPro" id="IPR036412">
    <property type="entry name" value="HAD-like_sf"/>
</dbReference>
<evidence type="ECO:0000256" key="14">
    <source>
        <dbReference type="ARBA" id="ARBA00022989"/>
    </source>
</evidence>
<dbReference type="AlphaFoldDB" id="A0A0M3AKG5"/>
<dbReference type="PRINTS" id="PR00119">
    <property type="entry name" value="CATATPASE"/>
</dbReference>
<dbReference type="FunFam" id="3.30.70.100:FF:000005">
    <property type="entry name" value="Copper-exporting P-type ATPase A"/>
    <property type="match status" value="1"/>
</dbReference>
<dbReference type="NCBIfam" id="TIGR01494">
    <property type="entry name" value="ATPase_P-type"/>
    <property type="match status" value="1"/>
</dbReference>
<evidence type="ECO:0000256" key="5">
    <source>
        <dbReference type="ARBA" id="ARBA00022475"/>
    </source>
</evidence>